<dbReference type="EMBL" id="VUOC01000004">
    <property type="protein sequence ID" value="KAA2238842.1"/>
    <property type="molecule type" value="Genomic_DNA"/>
</dbReference>
<dbReference type="AlphaFoldDB" id="A0A5B2VKL5"/>
<accession>A0A5B2VKL5</accession>
<organism evidence="1 2">
    <name type="scientific">Chitinophaga agrisoli</name>
    <dbReference type="NCBI Taxonomy" id="2607653"/>
    <lineage>
        <taxon>Bacteria</taxon>
        <taxon>Pseudomonadati</taxon>
        <taxon>Bacteroidota</taxon>
        <taxon>Chitinophagia</taxon>
        <taxon>Chitinophagales</taxon>
        <taxon>Chitinophagaceae</taxon>
        <taxon>Chitinophaga</taxon>
    </lineage>
</organism>
<name>A0A5B2VKL5_9BACT</name>
<reference evidence="1 2" key="1">
    <citation type="submission" date="2019-09" db="EMBL/GenBank/DDBJ databases">
        <title>Chitinophaga ginsengihumi sp. nov., isolated from soil of ginseng rhizosphere.</title>
        <authorList>
            <person name="Lee J."/>
        </authorList>
    </citation>
    <scope>NUCLEOTIDE SEQUENCE [LARGE SCALE GENOMIC DNA]</scope>
    <source>
        <strain evidence="1 2">BN140078</strain>
    </source>
</reference>
<comment type="caution">
    <text evidence="1">The sequence shown here is derived from an EMBL/GenBank/DDBJ whole genome shotgun (WGS) entry which is preliminary data.</text>
</comment>
<dbReference type="Proteomes" id="UP000324611">
    <property type="component" value="Unassembled WGS sequence"/>
</dbReference>
<proteinExistence type="predicted"/>
<sequence length="121" mass="12837">MPDIQLTLVNQSNDLHNSRIIIFKRDAAVPDKLPIAWLGIGPLGQGDGYPFVLPEQQGALGIRPVIWIGVLPQAEEGLEISVNSLPQAPAEIDLSGIISADIVITGTAGAFKFGLENTVRG</sequence>
<dbReference type="RefSeq" id="WP_149840021.1">
    <property type="nucleotide sequence ID" value="NZ_VUOC01000004.1"/>
</dbReference>
<protein>
    <submittedName>
        <fullName evidence="1">Uncharacterized protein</fullName>
    </submittedName>
</protein>
<reference evidence="1 2" key="2">
    <citation type="submission" date="2019-09" db="EMBL/GenBank/DDBJ databases">
        <authorList>
            <person name="Jin C."/>
        </authorList>
    </citation>
    <scope>NUCLEOTIDE SEQUENCE [LARGE SCALE GENOMIC DNA]</scope>
    <source>
        <strain evidence="1 2">BN140078</strain>
    </source>
</reference>
<evidence type="ECO:0000313" key="1">
    <source>
        <dbReference type="EMBL" id="KAA2238842.1"/>
    </source>
</evidence>
<keyword evidence="2" id="KW-1185">Reference proteome</keyword>
<gene>
    <name evidence="1" type="ORF">F0L74_21750</name>
</gene>
<evidence type="ECO:0000313" key="2">
    <source>
        <dbReference type="Proteomes" id="UP000324611"/>
    </source>
</evidence>